<dbReference type="EMBL" id="DVMT01000003">
    <property type="protein sequence ID" value="HIU39694.1"/>
    <property type="molecule type" value="Genomic_DNA"/>
</dbReference>
<organism evidence="2 3">
    <name type="scientific">Candidatus Aphodocola excrementigallinarum</name>
    <dbReference type="NCBI Taxonomy" id="2840670"/>
    <lineage>
        <taxon>Bacteria</taxon>
        <taxon>Bacillati</taxon>
        <taxon>Bacillota</taxon>
        <taxon>Bacilli</taxon>
        <taxon>Candidatus Aphodocola</taxon>
    </lineage>
</organism>
<protein>
    <submittedName>
        <fullName evidence="2">Uncharacterized protein</fullName>
    </submittedName>
</protein>
<keyword evidence="1" id="KW-1133">Transmembrane helix</keyword>
<gene>
    <name evidence="2" type="ORF">IAB68_00120</name>
</gene>
<comment type="caution">
    <text evidence="2">The sequence shown here is derived from an EMBL/GenBank/DDBJ whole genome shotgun (WGS) entry which is preliminary data.</text>
</comment>
<feature type="transmembrane region" description="Helical" evidence="1">
    <location>
        <begin position="9"/>
        <end position="29"/>
    </location>
</feature>
<dbReference type="AlphaFoldDB" id="A0A9D1IPC3"/>
<reference evidence="2" key="2">
    <citation type="journal article" date="2021" name="PeerJ">
        <title>Extensive microbial diversity within the chicken gut microbiome revealed by metagenomics and culture.</title>
        <authorList>
            <person name="Gilroy R."/>
            <person name="Ravi A."/>
            <person name="Getino M."/>
            <person name="Pursley I."/>
            <person name="Horton D.L."/>
            <person name="Alikhan N.F."/>
            <person name="Baker D."/>
            <person name="Gharbi K."/>
            <person name="Hall N."/>
            <person name="Watson M."/>
            <person name="Adriaenssens E.M."/>
            <person name="Foster-Nyarko E."/>
            <person name="Jarju S."/>
            <person name="Secka A."/>
            <person name="Antonio M."/>
            <person name="Oren A."/>
            <person name="Chaudhuri R.R."/>
            <person name="La Ragione R."/>
            <person name="Hildebrand F."/>
            <person name="Pallen M.J."/>
        </authorList>
    </citation>
    <scope>NUCLEOTIDE SEQUENCE</scope>
    <source>
        <strain evidence="2">CHK193-30670</strain>
    </source>
</reference>
<accession>A0A9D1IPC3</accession>
<keyword evidence="1" id="KW-0472">Membrane</keyword>
<reference evidence="2" key="1">
    <citation type="submission" date="2020-10" db="EMBL/GenBank/DDBJ databases">
        <authorList>
            <person name="Gilroy R."/>
        </authorList>
    </citation>
    <scope>NUCLEOTIDE SEQUENCE</scope>
    <source>
        <strain evidence="2">CHK193-30670</strain>
    </source>
</reference>
<proteinExistence type="predicted"/>
<keyword evidence="1" id="KW-0812">Transmembrane</keyword>
<dbReference type="Proteomes" id="UP000824074">
    <property type="component" value="Unassembled WGS sequence"/>
</dbReference>
<sequence length="79" mass="9296">MKKRKIGDIILWIIIILFFINTLVAYVSYRQVSDESNPSFYLKESKKSNVTTYNIGLYKIVIAEEEELKNVSLKLFFLD</sequence>
<evidence type="ECO:0000313" key="3">
    <source>
        <dbReference type="Proteomes" id="UP000824074"/>
    </source>
</evidence>
<evidence type="ECO:0000313" key="2">
    <source>
        <dbReference type="EMBL" id="HIU39694.1"/>
    </source>
</evidence>
<name>A0A9D1IPC3_9FIRM</name>
<evidence type="ECO:0000256" key="1">
    <source>
        <dbReference type="SAM" id="Phobius"/>
    </source>
</evidence>